<feature type="region of interest" description="Disordered" evidence="1">
    <location>
        <begin position="32"/>
        <end position="60"/>
    </location>
</feature>
<proteinExistence type="predicted"/>
<keyword evidence="3" id="KW-1185">Reference proteome</keyword>
<name>A0A1M2W5H1_TRAPU</name>
<reference evidence="2 3" key="1">
    <citation type="submission" date="2016-10" db="EMBL/GenBank/DDBJ databases">
        <title>Genome sequence of the basidiomycete white-rot fungus Trametes pubescens.</title>
        <authorList>
            <person name="Makela M.R."/>
            <person name="Granchi Z."/>
            <person name="Peng M."/>
            <person name="De Vries R.P."/>
            <person name="Grigoriev I."/>
            <person name="Riley R."/>
            <person name="Hilden K."/>
        </authorList>
    </citation>
    <scope>NUCLEOTIDE SEQUENCE [LARGE SCALE GENOMIC DNA]</scope>
    <source>
        <strain evidence="2 3">FBCC735</strain>
    </source>
</reference>
<comment type="caution">
    <text evidence="2">The sequence shown here is derived from an EMBL/GenBank/DDBJ whole genome shotgun (WGS) entry which is preliminary data.</text>
</comment>
<evidence type="ECO:0000256" key="1">
    <source>
        <dbReference type="SAM" id="MobiDB-lite"/>
    </source>
</evidence>
<dbReference type="AlphaFoldDB" id="A0A1M2W5H1"/>
<evidence type="ECO:0000313" key="2">
    <source>
        <dbReference type="EMBL" id="OJT15109.1"/>
    </source>
</evidence>
<evidence type="ECO:0000313" key="3">
    <source>
        <dbReference type="Proteomes" id="UP000184267"/>
    </source>
</evidence>
<organism evidence="2 3">
    <name type="scientific">Trametes pubescens</name>
    <name type="common">White-rot fungus</name>
    <dbReference type="NCBI Taxonomy" id="154538"/>
    <lineage>
        <taxon>Eukaryota</taxon>
        <taxon>Fungi</taxon>
        <taxon>Dikarya</taxon>
        <taxon>Basidiomycota</taxon>
        <taxon>Agaricomycotina</taxon>
        <taxon>Agaricomycetes</taxon>
        <taxon>Polyporales</taxon>
        <taxon>Polyporaceae</taxon>
        <taxon>Trametes</taxon>
    </lineage>
</organism>
<dbReference type="Proteomes" id="UP000184267">
    <property type="component" value="Unassembled WGS sequence"/>
</dbReference>
<accession>A0A1M2W5H1</accession>
<dbReference type="EMBL" id="MNAD01000199">
    <property type="protein sequence ID" value="OJT15109.1"/>
    <property type="molecule type" value="Genomic_DNA"/>
</dbReference>
<sequence length="60" mass="6592">MNILSRANQIAAVEQWNVPRAPEAPPVINIKVAAEIDTDGQSDRESRSGYERKMASSLPL</sequence>
<feature type="compositionally biased region" description="Basic and acidic residues" evidence="1">
    <location>
        <begin position="41"/>
        <end position="54"/>
    </location>
</feature>
<gene>
    <name evidence="2" type="ORF">TRAPUB_8366</name>
</gene>
<protein>
    <submittedName>
        <fullName evidence="2">Uncharacterized protein</fullName>
    </submittedName>
</protein>
<dbReference type="OrthoDB" id="2747775at2759"/>